<accession>A0ABT3JFY9</accession>
<dbReference type="PANTHER" id="PTHR34388">
    <property type="entry name" value="DNA POLYMERASE III SUBUNIT DELTA"/>
    <property type="match status" value="1"/>
</dbReference>
<dbReference type="InterPro" id="IPR008921">
    <property type="entry name" value="DNA_pol3_clamp-load_cplx_C"/>
</dbReference>
<keyword evidence="3" id="KW-0548">Nucleotidyltransferase</keyword>
<dbReference type="EC" id="2.7.7.7" evidence="1"/>
<evidence type="ECO:0000256" key="5">
    <source>
        <dbReference type="ARBA" id="ARBA00022932"/>
    </source>
</evidence>
<keyword evidence="4" id="KW-0235">DNA replication</keyword>
<dbReference type="RefSeq" id="WP_264882218.1">
    <property type="nucleotide sequence ID" value="NZ_JAPDOB010000002.1"/>
</dbReference>
<sequence>MKVAKGAIDRTVDRPDPQVRFYLLYGEDEAGSRALAGRLLAALRAEKQVLASAQLRSDPAALADEAGAISMFGGPRLLWIEPAGEEVLSAVEALVAAPAVEHSAVAIAGALRKTSGLLKFADAHPAVLTHCSYMPDARNAPRLVAELGRRHGLRIGTDVGAYIAAAALNDQAVIGQELAKYALYLQADADHPKELKADLIDLLGAGSPDSNVGRAGDLALAGNLARLADELGVLDETTTEPIPVVRALQRRILQLAPLRARLDAGEPPEAVTKAIFWKDQPLVQRMLTGWSSERLAQVLSRLAAVERRLLQGGTTPTGLATLGAELLQVARARGH</sequence>
<proteinExistence type="inferred from homology"/>
<dbReference type="PANTHER" id="PTHR34388:SF1">
    <property type="entry name" value="DNA POLYMERASE III SUBUNIT DELTA"/>
    <property type="match status" value="1"/>
</dbReference>
<evidence type="ECO:0000256" key="4">
    <source>
        <dbReference type="ARBA" id="ARBA00022705"/>
    </source>
</evidence>
<evidence type="ECO:0000256" key="2">
    <source>
        <dbReference type="ARBA" id="ARBA00022679"/>
    </source>
</evidence>
<dbReference type="EMBL" id="JAPDOB010000002">
    <property type="protein sequence ID" value="MCW3797726.1"/>
    <property type="molecule type" value="Genomic_DNA"/>
</dbReference>
<dbReference type="SUPFAM" id="SSF52540">
    <property type="entry name" value="P-loop containing nucleoside triphosphate hydrolases"/>
    <property type="match status" value="1"/>
</dbReference>
<comment type="similarity">
    <text evidence="6">Belongs to the DNA polymerase HolA subunit family.</text>
</comment>
<gene>
    <name evidence="8" type="ORF">OMW55_07910</name>
</gene>
<comment type="catalytic activity">
    <reaction evidence="7">
        <text>DNA(n) + a 2'-deoxyribonucleoside 5'-triphosphate = DNA(n+1) + diphosphate</text>
        <dbReference type="Rhea" id="RHEA:22508"/>
        <dbReference type="Rhea" id="RHEA-COMP:17339"/>
        <dbReference type="Rhea" id="RHEA-COMP:17340"/>
        <dbReference type="ChEBI" id="CHEBI:33019"/>
        <dbReference type="ChEBI" id="CHEBI:61560"/>
        <dbReference type="ChEBI" id="CHEBI:173112"/>
        <dbReference type="EC" id="2.7.7.7"/>
    </reaction>
</comment>
<comment type="caution">
    <text evidence="8">The sequence shown here is derived from an EMBL/GenBank/DDBJ whole genome shotgun (WGS) entry which is preliminary data.</text>
</comment>
<name>A0ABT3JFY9_9SPHN</name>
<evidence type="ECO:0000313" key="9">
    <source>
        <dbReference type="Proteomes" id="UP001526246"/>
    </source>
</evidence>
<dbReference type="Gene3D" id="1.20.272.10">
    <property type="match status" value="1"/>
</dbReference>
<keyword evidence="9" id="KW-1185">Reference proteome</keyword>
<keyword evidence="2" id="KW-0808">Transferase</keyword>
<evidence type="ECO:0000256" key="7">
    <source>
        <dbReference type="ARBA" id="ARBA00049244"/>
    </source>
</evidence>
<dbReference type="InterPro" id="IPR005790">
    <property type="entry name" value="DNA_polIII_delta"/>
</dbReference>
<evidence type="ECO:0000256" key="6">
    <source>
        <dbReference type="ARBA" id="ARBA00034754"/>
    </source>
</evidence>
<dbReference type="InterPro" id="IPR027417">
    <property type="entry name" value="P-loop_NTPase"/>
</dbReference>
<evidence type="ECO:0000256" key="3">
    <source>
        <dbReference type="ARBA" id="ARBA00022695"/>
    </source>
</evidence>
<dbReference type="NCBIfam" id="TIGR01128">
    <property type="entry name" value="holA"/>
    <property type="match status" value="1"/>
</dbReference>
<dbReference type="Proteomes" id="UP001526246">
    <property type="component" value="Unassembled WGS sequence"/>
</dbReference>
<keyword evidence="5" id="KW-0239">DNA-directed DNA polymerase</keyword>
<evidence type="ECO:0000313" key="8">
    <source>
        <dbReference type="EMBL" id="MCW3797726.1"/>
    </source>
</evidence>
<evidence type="ECO:0000256" key="1">
    <source>
        <dbReference type="ARBA" id="ARBA00012417"/>
    </source>
</evidence>
<dbReference type="SUPFAM" id="SSF48019">
    <property type="entry name" value="post-AAA+ oligomerization domain-like"/>
    <property type="match status" value="1"/>
</dbReference>
<protein>
    <recommendedName>
        <fullName evidence="1">DNA-directed DNA polymerase</fullName>
        <ecNumber evidence="1">2.7.7.7</ecNumber>
    </recommendedName>
</protein>
<reference evidence="8 9" key="1">
    <citation type="submission" date="2022-10" db="EMBL/GenBank/DDBJ databases">
        <title>Sphingomonas sp.</title>
        <authorList>
            <person name="Jin C."/>
        </authorList>
    </citation>
    <scope>NUCLEOTIDE SEQUENCE [LARGE SCALE GENOMIC DNA]</scope>
    <source>
        <strain evidence="8 9">BN140010</strain>
    </source>
</reference>
<organism evidence="8 9">
    <name type="scientific">Sphingomonas arvum</name>
    <dbReference type="NCBI Taxonomy" id="2992113"/>
    <lineage>
        <taxon>Bacteria</taxon>
        <taxon>Pseudomonadati</taxon>
        <taxon>Pseudomonadota</taxon>
        <taxon>Alphaproteobacteria</taxon>
        <taxon>Sphingomonadales</taxon>
        <taxon>Sphingomonadaceae</taxon>
        <taxon>Sphingomonas</taxon>
    </lineage>
</organism>